<dbReference type="Pfam" id="PF00067">
    <property type="entry name" value="p450"/>
    <property type="match status" value="1"/>
</dbReference>
<evidence type="ECO:0000256" key="1">
    <source>
        <dbReference type="ARBA" id="ARBA00001971"/>
    </source>
</evidence>
<dbReference type="InterPro" id="IPR017972">
    <property type="entry name" value="Cyt_P450_CS"/>
</dbReference>
<keyword evidence="4 5" id="KW-0408">Iron</keyword>
<dbReference type="PRINTS" id="PR00385">
    <property type="entry name" value="P450"/>
</dbReference>
<name>A0A178FR30_TRIVO</name>
<dbReference type="CDD" id="cd11060">
    <property type="entry name" value="CYP57A1-like"/>
    <property type="match status" value="1"/>
</dbReference>
<dbReference type="PRINTS" id="PR00463">
    <property type="entry name" value="EP450I"/>
</dbReference>
<feature type="binding site" description="axial binding residue" evidence="5">
    <location>
        <position position="482"/>
    </location>
    <ligand>
        <name>heme</name>
        <dbReference type="ChEBI" id="CHEBI:30413"/>
    </ligand>
    <ligandPart>
        <name>Fe</name>
        <dbReference type="ChEBI" id="CHEBI:18248"/>
    </ligandPart>
</feature>
<dbReference type="EMBL" id="LHPN01000002">
    <property type="protein sequence ID" value="OAL73987.1"/>
    <property type="molecule type" value="Genomic_DNA"/>
</dbReference>
<evidence type="ECO:0000256" key="6">
    <source>
        <dbReference type="RuleBase" id="RU000461"/>
    </source>
</evidence>
<evidence type="ECO:0000256" key="7">
    <source>
        <dbReference type="SAM" id="Phobius"/>
    </source>
</evidence>
<evidence type="ECO:0000313" key="8">
    <source>
        <dbReference type="EMBL" id="OAL73987.1"/>
    </source>
</evidence>
<organism evidence="8 9">
    <name type="scientific">Trichophyton violaceum</name>
    <dbReference type="NCBI Taxonomy" id="34388"/>
    <lineage>
        <taxon>Eukaryota</taxon>
        <taxon>Fungi</taxon>
        <taxon>Dikarya</taxon>
        <taxon>Ascomycota</taxon>
        <taxon>Pezizomycotina</taxon>
        <taxon>Eurotiomycetes</taxon>
        <taxon>Eurotiomycetidae</taxon>
        <taxon>Onygenales</taxon>
        <taxon>Arthrodermataceae</taxon>
        <taxon>Trichophyton</taxon>
    </lineage>
</organism>
<reference evidence="8 9" key="1">
    <citation type="submission" date="2016-05" db="EMBL/GenBank/DDBJ databases">
        <title>Genome sequencing of Trichophyton violaceum CMCC(F)T3l isolated from hair.</title>
        <authorList>
            <person name="Zhan P."/>
            <person name="Tao Y."/>
            <person name="Liu W."/>
        </authorList>
    </citation>
    <scope>NUCLEOTIDE SEQUENCE [LARGE SCALE GENOMIC DNA]</scope>
    <source>
        <strain evidence="9">CMCC(F)T3l</strain>
    </source>
</reference>
<dbReference type="GO" id="GO:0005506">
    <property type="term" value="F:iron ion binding"/>
    <property type="evidence" value="ECO:0007669"/>
    <property type="project" value="InterPro"/>
</dbReference>
<proteinExistence type="inferred from homology"/>
<dbReference type="InterPro" id="IPR050121">
    <property type="entry name" value="Cytochrome_P450_monoxygenase"/>
</dbReference>
<comment type="similarity">
    <text evidence="6">Belongs to the cytochrome P450 family.</text>
</comment>
<dbReference type="PANTHER" id="PTHR24305:SF168">
    <property type="entry name" value="P450, PUTATIVE (EUROFUNG)-RELATED"/>
    <property type="match status" value="1"/>
</dbReference>
<protein>
    <recommendedName>
        <fullName evidence="10">Pisatin demethylase</fullName>
    </recommendedName>
</protein>
<feature type="transmembrane region" description="Helical" evidence="7">
    <location>
        <begin position="37"/>
        <end position="57"/>
    </location>
</feature>
<keyword evidence="7" id="KW-0472">Membrane</keyword>
<evidence type="ECO:0000313" key="9">
    <source>
        <dbReference type="Proteomes" id="UP000243519"/>
    </source>
</evidence>
<keyword evidence="5 6" id="KW-0349">Heme</keyword>
<dbReference type="Proteomes" id="UP000243519">
    <property type="component" value="Unassembled WGS sequence"/>
</dbReference>
<comment type="caution">
    <text evidence="8">The sequence shown here is derived from an EMBL/GenBank/DDBJ whole genome shotgun (WGS) entry which is preliminary data.</text>
</comment>
<dbReference type="GO" id="GO:0020037">
    <property type="term" value="F:heme binding"/>
    <property type="evidence" value="ECO:0007669"/>
    <property type="project" value="InterPro"/>
</dbReference>
<dbReference type="SUPFAM" id="SSF48264">
    <property type="entry name" value="Cytochrome P450"/>
    <property type="match status" value="1"/>
</dbReference>
<dbReference type="PANTHER" id="PTHR24305">
    <property type="entry name" value="CYTOCHROME P450"/>
    <property type="match status" value="1"/>
</dbReference>
<dbReference type="Gene3D" id="1.10.630.10">
    <property type="entry name" value="Cytochrome P450"/>
    <property type="match status" value="1"/>
</dbReference>
<accession>A0A178FR30</accession>
<evidence type="ECO:0000256" key="2">
    <source>
        <dbReference type="ARBA" id="ARBA00022723"/>
    </source>
</evidence>
<comment type="cofactor">
    <cofactor evidence="1 5">
        <name>heme</name>
        <dbReference type="ChEBI" id="CHEBI:30413"/>
    </cofactor>
</comment>
<dbReference type="InterPro" id="IPR002401">
    <property type="entry name" value="Cyt_P450_E_grp-I"/>
</dbReference>
<dbReference type="OrthoDB" id="3934656at2759"/>
<dbReference type="GO" id="GO:0016705">
    <property type="term" value="F:oxidoreductase activity, acting on paired donors, with incorporation or reduction of molecular oxygen"/>
    <property type="evidence" value="ECO:0007669"/>
    <property type="project" value="InterPro"/>
</dbReference>
<keyword evidence="9" id="KW-1185">Reference proteome</keyword>
<keyword evidence="3 6" id="KW-0560">Oxidoreductase</keyword>
<evidence type="ECO:0000256" key="4">
    <source>
        <dbReference type="ARBA" id="ARBA00023004"/>
    </source>
</evidence>
<dbReference type="GO" id="GO:0004497">
    <property type="term" value="F:monooxygenase activity"/>
    <property type="evidence" value="ECO:0007669"/>
    <property type="project" value="UniProtKB-KW"/>
</dbReference>
<dbReference type="InterPro" id="IPR001128">
    <property type="entry name" value="Cyt_P450"/>
</dbReference>
<evidence type="ECO:0000256" key="5">
    <source>
        <dbReference type="PIRSR" id="PIRSR602401-1"/>
    </source>
</evidence>
<keyword evidence="2 5" id="KW-0479">Metal-binding</keyword>
<keyword evidence="7" id="KW-0812">Transmembrane</keyword>
<dbReference type="InterPro" id="IPR036396">
    <property type="entry name" value="Cyt_P450_sf"/>
</dbReference>
<evidence type="ECO:0000256" key="3">
    <source>
        <dbReference type="ARBA" id="ARBA00023002"/>
    </source>
</evidence>
<evidence type="ECO:0008006" key="10">
    <source>
        <dbReference type="Google" id="ProtNLM"/>
    </source>
</evidence>
<dbReference type="AlphaFoldDB" id="A0A178FR30"/>
<dbReference type="PROSITE" id="PS00086">
    <property type="entry name" value="CYTOCHROME_P450"/>
    <property type="match status" value="1"/>
</dbReference>
<keyword evidence="6" id="KW-0503">Monooxygenase</keyword>
<keyword evidence="7" id="KW-1133">Transmembrane helix</keyword>
<gene>
    <name evidence="8" type="ORF">A7D00_2016</name>
</gene>
<sequence>MASNLTTSILPHAIVLDYAQAVLETGQWLRAAKSHISAHPSAVSLAIISGIVIYVIWSSTARYLRLSPFHGPPWAAFTRLWLCKTIASGESASRFINVSQQYGPVARIGPNHLIADDPEFIRKILAARSHYTRGPWFDSIRIDPEVPNIVSERHPGRHNHLRHQMSGAYAGRDVEGLEDMIDERIQDFVEVIERKWLSDDNGTNAFDIAKRVQFLAVDMITHICFGKPMGFVKTDSDVSNFLKTVESQLPIVQHFSVIIEINDLLHWLVGFPFIRRLIVPSSQDKSGIGIIMGFTRNEVEKRQQSKSEPKKDMLTSFMKHGLSPSEAETELIISLVAGSDTTATAIRATLLAVASNPRVYARLTKEIDEAEASGKISAPIRDQEARRLPYLQACIKEGLRCFPPVAQLRERMVPAGGDTYNGQHIPEGTFIGLNTWGVQLNPVFGNDPRVFRPERWLIDDEARLQEMSRVQELIFGHGTTRCLGIPIAMMNLNKVFPESVDQYMLCTLIKGIEHFVDGCVIDRVFDINPGFCNVLVTIFVRHFPYSLIGSVLVWLDVNFDEVPNLNTPVNPHSNVCIMARSWDNAASCSRIVTN</sequence>